<gene>
    <name evidence="1" type="ORF">HNQ66_000759</name>
</gene>
<evidence type="ECO:0000313" key="1">
    <source>
        <dbReference type="EMBL" id="MBB5041376.1"/>
    </source>
</evidence>
<dbReference type="AlphaFoldDB" id="A0A7W8DTZ4"/>
<name>A0A7W8DTZ4_9HYPH</name>
<organism evidence="1 2">
    <name type="scientific">Shinella fusca</name>
    <dbReference type="NCBI Taxonomy" id="544480"/>
    <lineage>
        <taxon>Bacteria</taxon>
        <taxon>Pseudomonadati</taxon>
        <taxon>Pseudomonadota</taxon>
        <taxon>Alphaproteobacteria</taxon>
        <taxon>Hyphomicrobiales</taxon>
        <taxon>Rhizobiaceae</taxon>
        <taxon>Shinella</taxon>
    </lineage>
</organism>
<reference evidence="1 2" key="1">
    <citation type="submission" date="2020-08" db="EMBL/GenBank/DDBJ databases">
        <title>Genomic Encyclopedia of Type Strains, Phase IV (KMG-IV): sequencing the most valuable type-strain genomes for metagenomic binning, comparative biology and taxonomic classification.</title>
        <authorList>
            <person name="Goeker M."/>
        </authorList>
    </citation>
    <scope>NUCLEOTIDE SEQUENCE [LARGE SCALE GENOMIC DNA]</scope>
    <source>
        <strain evidence="1 2">DSM 21319</strain>
    </source>
</reference>
<dbReference type="Proteomes" id="UP000535406">
    <property type="component" value="Unassembled WGS sequence"/>
</dbReference>
<evidence type="ECO:0008006" key="3">
    <source>
        <dbReference type="Google" id="ProtNLM"/>
    </source>
</evidence>
<protein>
    <recommendedName>
        <fullName evidence="3">Ubiquinone biosynthesis methyltransferase UbiE</fullName>
    </recommendedName>
</protein>
<dbReference type="RefSeq" id="WP_184141037.1">
    <property type="nucleotide sequence ID" value="NZ_JACHIK010000002.1"/>
</dbReference>
<keyword evidence="2" id="KW-1185">Reference proteome</keyword>
<sequence length="172" mass="18942">MNLGAAPKDAGEHAELLEFDMDMDGFASNWAYCDRLSTYFARMISHNRSDSLLYSNLFSSALNELLETVYRLHAPSGRFVCSVARRGASERITLTVPVDAQTADFYRSAVSVLNDGDLASRYHTALFTDGPLQPNIGLLELAVDYAARFSIEPADGNAIRLIADLKLEETEA</sequence>
<accession>A0A7W8DTZ4</accession>
<dbReference type="EMBL" id="JACHIK010000002">
    <property type="protein sequence ID" value="MBB5041376.1"/>
    <property type="molecule type" value="Genomic_DNA"/>
</dbReference>
<evidence type="ECO:0000313" key="2">
    <source>
        <dbReference type="Proteomes" id="UP000535406"/>
    </source>
</evidence>
<proteinExistence type="predicted"/>
<comment type="caution">
    <text evidence="1">The sequence shown here is derived from an EMBL/GenBank/DDBJ whole genome shotgun (WGS) entry which is preliminary data.</text>
</comment>